<name>A0ABQ8TE01_PERAM</name>
<dbReference type="Proteomes" id="UP001148838">
    <property type="component" value="Unassembled WGS sequence"/>
</dbReference>
<organism evidence="1 2">
    <name type="scientific">Periplaneta americana</name>
    <name type="common">American cockroach</name>
    <name type="synonym">Blatta americana</name>
    <dbReference type="NCBI Taxonomy" id="6978"/>
    <lineage>
        <taxon>Eukaryota</taxon>
        <taxon>Metazoa</taxon>
        <taxon>Ecdysozoa</taxon>
        <taxon>Arthropoda</taxon>
        <taxon>Hexapoda</taxon>
        <taxon>Insecta</taxon>
        <taxon>Pterygota</taxon>
        <taxon>Neoptera</taxon>
        <taxon>Polyneoptera</taxon>
        <taxon>Dictyoptera</taxon>
        <taxon>Blattodea</taxon>
        <taxon>Blattoidea</taxon>
        <taxon>Blattidae</taxon>
        <taxon>Blattinae</taxon>
        <taxon>Periplaneta</taxon>
    </lineage>
</organism>
<gene>
    <name evidence="1" type="ORF">ANN_06603</name>
</gene>
<reference evidence="1 2" key="1">
    <citation type="journal article" date="2022" name="Allergy">
        <title>Genome assembly and annotation of Periplaneta americana reveal a comprehensive cockroach allergen profile.</title>
        <authorList>
            <person name="Wang L."/>
            <person name="Xiong Q."/>
            <person name="Saelim N."/>
            <person name="Wang L."/>
            <person name="Nong W."/>
            <person name="Wan A.T."/>
            <person name="Shi M."/>
            <person name="Liu X."/>
            <person name="Cao Q."/>
            <person name="Hui J.H.L."/>
            <person name="Sookrung N."/>
            <person name="Leung T.F."/>
            <person name="Tungtrongchitr A."/>
            <person name="Tsui S.K.W."/>
        </authorList>
    </citation>
    <scope>NUCLEOTIDE SEQUENCE [LARGE SCALE GENOMIC DNA]</scope>
    <source>
        <strain evidence="1">PWHHKU_190912</strain>
    </source>
</reference>
<proteinExistence type="predicted"/>
<keyword evidence="2" id="KW-1185">Reference proteome</keyword>
<protein>
    <submittedName>
        <fullName evidence="1">Uncharacterized protein</fullName>
    </submittedName>
</protein>
<evidence type="ECO:0000313" key="2">
    <source>
        <dbReference type="Proteomes" id="UP001148838"/>
    </source>
</evidence>
<accession>A0ABQ8TE01</accession>
<dbReference type="EMBL" id="JAJSOF020000011">
    <property type="protein sequence ID" value="KAJ4444806.1"/>
    <property type="molecule type" value="Genomic_DNA"/>
</dbReference>
<comment type="caution">
    <text evidence="1">The sequence shown here is derived from an EMBL/GenBank/DDBJ whole genome shotgun (WGS) entry which is preliminary data.</text>
</comment>
<evidence type="ECO:0000313" key="1">
    <source>
        <dbReference type="EMBL" id="KAJ4444806.1"/>
    </source>
</evidence>
<sequence>MIDLIFNFKDELSGLFKSMMKDCDEWDSETRACAADYYWSLQSFNFEFLLEVFSAVPPKAEILFGILQKKIYDVGCCKQKTGDFVGDLINVRDSFDTIWSKMERSCENLEMRT</sequence>